<dbReference type="EMBL" id="BNCQ01000010">
    <property type="protein sequence ID" value="GIM02008.1"/>
    <property type="molecule type" value="Genomic_DNA"/>
</dbReference>
<feature type="region of interest" description="Disordered" evidence="1">
    <location>
        <begin position="83"/>
        <end position="108"/>
    </location>
</feature>
<sequence length="936" mass="99162">VQLEPVVVTATEAAVAATEARHAASARGTAGVCHLDEQCGLGGSVESVSTANDLSDGDHHARGLSGAPATTTVVAAEVATAEAGAEGAEGGAVESFDDDSGGEYAPPAPRRKVPELVWLVPKAMDRLWERLALAAGTRADRGEMAGDDLAKVAWAYARVGRADQRLYDKLSAAALVILEPFMEEARAAAMLARSGPPPMDATSVTNLASSFVSIGRRDPQLLAALATVAASYRGMYDNDQVAMLAQSYAQARYYHEPLCTAFGMVARRRHRHLTGSQLVALVCALAALRHRDDELAGPVLAKMVWDKRPEMSAEQICDLMWACAHLGLDAERGATSSSAGVLGLGPVIASANAVQRPPLSAPSSLACSSARRRGAAIGGRGGPAGGGSAAVALASALQGHCDGLPPASLARALWALSLLLPSPLPLPGHAALQMELVSELGQELARHPVESYSREALLQLYAAAHVLGSMLSQPTAVAAAAVGADVRVGMYDPEASEGNAVQPMEAAPMYDIANESSHFHVGMEDEHEGVAGTVAAAEVAAVNEIEQQPGSRVMWPRGHDRARLFRKVEAVALPHRMYGTDAAAASAAAASTSATFGLQQERWQEQQLDQPAPNLQPRPPPPPLQEQEQEQSQPKDTLFIRQHQQHQHQHQQQKGGKRRRYGVTEIGPEPSDGSWADVDWGRMRIAAPSAAAAAADGTRYIDSNHQHGSRKAKRTTCKAAAAAAASVDALPSSSYNVQKVYDETSGRELWEVVPKRRGNVPNRDGDGDGDHEECPAARVLPPALLSACRAAAADWAVSERRRLEDLEAEEGELWRVDVAEALRDLTAAEPQPRWVTQDNTVLADLLLLPPPPSLPPRQSAAAAAASPPAPLAVLLVSDAECTRNPPYVPLGSVRMRQQLLEAAGARVVVVPYFLWRMMEDTPDEQICMLANLLGSQ</sequence>
<proteinExistence type="predicted"/>
<evidence type="ECO:0000313" key="3">
    <source>
        <dbReference type="EMBL" id="GIM02008.1"/>
    </source>
</evidence>
<protein>
    <recommendedName>
        <fullName evidence="2">RNA-editing substrate-binding complex 6 protein domain-containing protein</fullName>
    </recommendedName>
</protein>
<dbReference type="InterPro" id="IPR058917">
    <property type="entry name" value="RESC6_dom"/>
</dbReference>
<evidence type="ECO:0000313" key="4">
    <source>
        <dbReference type="Proteomes" id="UP000722791"/>
    </source>
</evidence>
<gene>
    <name evidence="3" type="ORF">Vretimale_6761</name>
</gene>
<comment type="caution">
    <text evidence="3">The sequence shown here is derived from an EMBL/GenBank/DDBJ whole genome shotgun (WGS) entry which is preliminary data.</text>
</comment>
<dbReference type="AlphaFoldDB" id="A0A8J4G820"/>
<name>A0A8J4G820_9CHLO</name>
<feature type="compositionally biased region" description="Pro residues" evidence="1">
    <location>
        <begin position="614"/>
        <end position="624"/>
    </location>
</feature>
<dbReference type="Proteomes" id="UP000722791">
    <property type="component" value="Unassembled WGS sequence"/>
</dbReference>
<evidence type="ECO:0000256" key="1">
    <source>
        <dbReference type="SAM" id="MobiDB-lite"/>
    </source>
</evidence>
<dbReference type="Pfam" id="PF26188">
    <property type="entry name" value="RESC6"/>
    <property type="match status" value="1"/>
</dbReference>
<feature type="compositionally biased region" description="Basic residues" evidence="1">
    <location>
        <begin position="643"/>
        <end position="661"/>
    </location>
</feature>
<feature type="region of interest" description="Disordered" evidence="1">
    <location>
        <begin position="610"/>
        <end position="675"/>
    </location>
</feature>
<feature type="non-terminal residue" evidence="3">
    <location>
        <position position="936"/>
    </location>
</feature>
<feature type="domain" description="RNA-editing substrate-binding complex 6 protein" evidence="2">
    <location>
        <begin position="199"/>
        <end position="329"/>
    </location>
</feature>
<reference evidence="3" key="1">
    <citation type="journal article" date="2021" name="Proc. Natl. Acad. Sci. U.S.A.">
        <title>Three genomes in the algal genus Volvox reveal the fate of a haploid sex-determining region after a transition to homothallism.</title>
        <authorList>
            <person name="Yamamoto K."/>
            <person name="Hamaji T."/>
            <person name="Kawai-Toyooka H."/>
            <person name="Matsuzaki R."/>
            <person name="Takahashi F."/>
            <person name="Nishimura Y."/>
            <person name="Kawachi M."/>
            <person name="Noguchi H."/>
            <person name="Minakuchi Y."/>
            <person name="Umen J.G."/>
            <person name="Toyoda A."/>
            <person name="Nozaki H."/>
        </authorList>
    </citation>
    <scope>NUCLEOTIDE SEQUENCE</scope>
    <source>
        <strain evidence="3">NIES-3785</strain>
    </source>
</reference>
<organism evidence="3 4">
    <name type="scientific">Volvox reticuliferus</name>
    <dbReference type="NCBI Taxonomy" id="1737510"/>
    <lineage>
        <taxon>Eukaryota</taxon>
        <taxon>Viridiplantae</taxon>
        <taxon>Chlorophyta</taxon>
        <taxon>core chlorophytes</taxon>
        <taxon>Chlorophyceae</taxon>
        <taxon>CS clade</taxon>
        <taxon>Chlamydomonadales</taxon>
        <taxon>Volvocaceae</taxon>
        <taxon>Volvox</taxon>
    </lineage>
</organism>
<accession>A0A8J4G820</accession>
<evidence type="ECO:0000259" key="2">
    <source>
        <dbReference type="Pfam" id="PF26188"/>
    </source>
</evidence>